<protein>
    <submittedName>
        <fullName evidence="1">Uncharacterized protein</fullName>
    </submittedName>
</protein>
<dbReference type="EMBL" id="JAOYFB010000004">
    <property type="protein sequence ID" value="KAK4014502.1"/>
    <property type="molecule type" value="Genomic_DNA"/>
</dbReference>
<proteinExistence type="predicted"/>
<keyword evidence="2" id="KW-1185">Reference proteome</keyword>
<evidence type="ECO:0000313" key="2">
    <source>
        <dbReference type="Proteomes" id="UP001234178"/>
    </source>
</evidence>
<organism evidence="1 2">
    <name type="scientific">Daphnia magna</name>
    <dbReference type="NCBI Taxonomy" id="35525"/>
    <lineage>
        <taxon>Eukaryota</taxon>
        <taxon>Metazoa</taxon>
        <taxon>Ecdysozoa</taxon>
        <taxon>Arthropoda</taxon>
        <taxon>Crustacea</taxon>
        <taxon>Branchiopoda</taxon>
        <taxon>Diplostraca</taxon>
        <taxon>Cladocera</taxon>
        <taxon>Anomopoda</taxon>
        <taxon>Daphniidae</taxon>
        <taxon>Daphnia</taxon>
    </lineage>
</organism>
<evidence type="ECO:0000313" key="1">
    <source>
        <dbReference type="EMBL" id="KAK4014502.1"/>
    </source>
</evidence>
<comment type="caution">
    <text evidence="1">The sequence shown here is derived from an EMBL/GenBank/DDBJ whole genome shotgun (WGS) entry which is preliminary data.</text>
</comment>
<name>A0ABQ9ZNJ4_9CRUS</name>
<sequence length="114" mass="13168">MPLRRSCSLSDIMNSMPNLSSLICSRTSYVCSDLWRRSNWSLSTFQHQKCSLTLFIICSTSGPMRSILVYMEKEFAVSLNEHTTIRLITAFISVKDVHRQFRCLLLGCCHDRGW</sequence>
<accession>A0ABQ9ZNJ4</accession>
<gene>
    <name evidence="1" type="ORF">OUZ56_027026</name>
</gene>
<reference evidence="1 2" key="1">
    <citation type="journal article" date="2023" name="Nucleic Acids Res.">
        <title>The hologenome of Daphnia magna reveals possible DNA methylation and microbiome-mediated evolution of the host genome.</title>
        <authorList>
            <person name="Chaturvedi A."/>
            <person name="Li X."/>
            <person name="Dhandapani V."/>
            <person name="Marshall H."/>
            <person name="Kissane S."/>
            <person name="Cuenca-Cambronero M."/>
            <person name="Asole G."/>
            <person name="Calvet F."/>
            <person name="Ruiz-Romero M."/>
            <person name="Marangio P."/>
            <person name="Guigo R."/>
            <person name="Rago D."/>
            <person name="Mirbahai L."/>
            <person name="Eastwood N."/>
            <person name="Colbourne J.K."/>
            <person name="Zhou J."/>
            <person name="Mallon E."/>
            <person name="Orsini L."/>
        </authorList>
    </citation>
    <scope>NUCLEOTIDE SEQUENCE [LARGE SCALE GENOMIC DNA]</scope>
    <source>
        <strain evidence="1">LRV0_1</strain>
    </source>
</reference>
<dbReference type="Proteomes" id="UP001234178">
    <property type="component" value="Unassembled WGS sequence"/>
</dbReference>